<feature type="domain" description="Tyr recombinase" evidence="5">
    <location>
        <begin position="159"/>
        <end position="371"/>
    </location>
</feature>
<dbReference type="EMBL" id="JAVHUY010000062">
    <property type="protein sequence ID" value="MDQ7910770.1"/>
    <property type="molecule type" value="Genomic_DNA"/>
</dbReference>
<evidence type="ECO:0000256" key="1">
    <source>
        <dbReference type="ARBA" id="ARBA00008857"/>
    </source>
</evidence>
<reference evidence="6 7" key="1">
    <citation type="submission" date="2023-08" db="EMBL/GenBank/DDBJ databases">
        <title>Phytohabitans sansha sp. nov., isolated from marine sediment.</title>
        <authorList>
            <person name="Zhao Y."/>
            <person name="Yi K."/>
        </authorList>
    </citation>
    <scope>NUCLEOTIDE SEQUENCE [LARGE SCALE GENOMIC DNA]</scope>
    <source>
        <strain evidence="6 7">ZYX-F-186</strain>
    </source>
</reference>
<dbReference type="InterPro" id="IPR050808">
    <property type="entry name" value="Phage_Integrase"/>
</dbReference>
<evidence type="ECO:0000259" key="5">
    <source>
        <dbReference type="PROSITE" id="PS51898"/>
    </source>
</evidence>
<keyword evidence="2" id="KW-0229">DNA integration</keyword>
<sequence>MAWIRQLPSKKWAATVYLPNGKRVTRTHDLKSIIAGWAADLEADIRHGDWIDPRAGSVTVGEWWDRCQESRRLELASRRRDASHWRCHVAPHWAEVRIGSILRPDVSAWVVKMQRAGVGGATIEGAVGVLRALLDLAVDAKVLRLNAARGVSVPPRATHLDRVLEPGEDEQLLSALDRHHPGLPAARLFVEVLVYCGLRWEEAAAIDREHVVMRRALIQVGPVVERDGTIRPYPKTPAGVRDVPVDDELWPRLRAHALATAPGGLLFTAGGGQVLHYPNWRERIWRRALTGTPALEAKRGRAARLPMPGAGLEHPWPTAHDLRHTYGTRLAEQGVPAHEIAALMGHESLRSVQRYLHAGSDRFDRARQATRRARRAGGAA</sequence>
<keyword evidence="3" id="KW-0238">DNA-binding</keyword>
<dbReference type="PANTHER" id="PTHR30629:SF2">
    <property type="entry name" value="PROPHAGE INTEGRASE INTS-RELATED"/>
    <property type="match status" value="1"/>
</dbReference>
<dbReference type="InterPro" id="IPR011010">
    <property type="entry name" value="DNA_brk_join_enz"/>
</dbReference>
<keyword evidence="4" id="KW-0233">DNA recombination</keyword>
<accession>A0ABU0ZUQ8</accession>
<comment type="caution">
    <text evidence="6">The sequence shown here is derived from an EMBL/GenBank/DDBJ whole genome shotgun (WGS) entry which is preliminary data.</text>
</comment>
<gene>
    <name evidence="6" type="ORF">RB614_40395</name>
</gene>
<dbReference type="PROSITE" id="PS51898">
    <property type="entry name" value="TYR_RECOMBINASE"/>
    <property type="match status" value="1"/>
</dbReference>
<organism evidence="6 7">
    <name type="scientific">Phytohabitans maris</name>
    <dbReference type="NCBI Taxonomy" id="3071409"/>
    <lineage>
        <taxon>Bacteria</taxon>
        <taxon>Bacillati</taxon>
        <taxon>Actinomycetota</taxon>
        <taxon>Actinomycetes</taxon>
        <taxon>Micromonosporales</taxon>
        <taxon>Micromonosporaceae</taxon>
    </lineage>
</organism>
<dbReference type="Proteomes" id="UP001230908">
    <property type="component" value="Unassembled WGS sequence"/>
</dbReference>
<evidence type="ECO:0000256" key="3">
    <source>
        <dbReference type="ARBA" id="ARBA00023125"/>
    </source>
</evidence>
<dbReference type="InterPro" id="IPR002104">
    <property type="entry name" value="Integrase_catalytic"/>
</dbReference>
<evidence type="ECO:0000256" key="2">
    <source>
        <dbReference type="ARBA" id="ARBA00022908"/>
    </source>
</evidence>
<evidence type="ECO:0000256" key="4">
    <source>
        <dbReference type="ARBA" id="ARBA00023172"/>
    </source>
</evidence>
<dbReference type="SUPFAM" id="SSF56349">
    <property type="entry name" value="DNA breaking-rejoining enzymes"/>
    <property type="match status" value="1"/>
</dbReference>
<proteinExistence type="inferred from homology"/>
<dbReference type="CDD" id="cd00397">
    <property type="entry name" value="DNA_BRE_C"/>
    <property type="match status" value="1"/>
</dbReference>
<comment type="similarity">
    <text evidence="1">Belongs to the 'phage' integrase family.</text>
</comment>
<evidence type="ECO:0000313" key="6">
    <source>
        <dbReference type="EMBL" id="MDQ7910770.1"/>
    </source>
</evidence>
<name>A0ABU0ZUQ8_9ACTN</name>
<keyword evidence="7" id="KW-1185">Reference proteome</keyword>
<dbReference type="Pfam" id="PF00589">
    <property type="entry name" value="Phage_integrase"/>
    <property type="match status" value="1"/>
</dbReference>
<dbReference type="RefSeq" id="WP_308718012.1">
    <property type="nucleotide sequence ID" value="NZ_JAVHUY010000062.1"/>
</dbReference>
<dbReference type="Gene3D" id="1.10.150.130">
    <property type="match status" value="1"/>
</dbReference>
<dbReference type="PANTHER" id="PTHR30629">
    <property type="entry name" value="PROPHAGE INTEGRASE"/>
    <property type="match status" value="1"/>
</dbReference>
<dbReference type="Gene3D" id="1.10.443.10">
    <property type="entry name" value="Intergrase catalytic core"/>
    <property type="match status" value="1"/>
</dbReference>
<dbReference type="InterPro" id="IPR013762">
    <property type="entry name" value="Integrase-like_cat_sf"/>
</dbReference>
<evidence type="ECO:0000313" key="7">
    <source>
        <dbReference type="Proteomes" id="UP001230908"/>
    </source>
</evidence>
<protein>
    <submittedName>
        <fullName evidence="6">Site-specific integrase</fullName>
    </submittedName>
</protein>
<dbReference type="InterPro" id="IPR010998">
    <property type="entry name" value="Integrase_recombinase_N"/>
</dbReference>